<keyword evidence="6" id="KW-0560">Oxidoreductase</keyword>
<evidence type="ECO:0000256" key="6">
    <source>
        <dbReference type="ARBA" id="ARBA00023002"/>
    </source>
</evidence>
<keyword evidence="11" id="KW-1185">Reference proteome</keyword>
<dbReference type="Pfam" id="PF13899">
    <property type="entry name" value="Thioredoxin_7"/>
    <property type="match status" value="1"/>
</dbReference>
<accession>A0A8V5FJB8</accession>
<dbReference type="GO" id="GO:0005788">
    <property type="term" value="C:endoplasmic reticulum lumen"/>
    <property type="evidence" value="ECO:0007669"/>
    <property type="project" value="UniProtKB-SubCell"/>
</dbReference>
<proteinExistence type="predicted"/>
<evidence type="ECO:0000256" key="2">
    <source>
        <dbReference type="ARBA" id="ARBA00013094"/>
    </source>
</evidence>
<dbReference type="PANTHER" id="PTHR15337">
    <property type="entry name" value="ANTERIOR GRADIENT PROTEIN-RELATED"/>
    <property type="match status" value="1"/>
</dbReference>
<dbReference type="AlphaFoldDB" id="A0A8C6JL47"/>
<protein>
    <recommendedName>
        <fullName evidence="3">Thioredoxin domain-containing protein 12</fullName>
        <ecNumber evidence="2">1.8.4.2</ecNumber>
    </recommendedName>
</protein>
<reference evidence="10" key="2">
    <citation type="submission" date="2025-08" db="UniProtKB">
        <authorList>
            <consortium name="Ensembl"/>
        </authorList>
    </citation>
    <scope>IDENTIFICATION</scope>
</reference>
<name>A0A8C6JL47_MELUD</name>
<evidence type="ECO:0000256" key="4">
    <source>
        <dbReference type="ARBA" id="ARBA00022729"/>
    </source>
</evidence>
<dbReference type="PROSITE" id="PS51352">
    <property type="entry name" value="THIOREDOXIN_2"/>
    <property type="match status" value="1"/>
</dbReference>
<dbReference type="InterPro" id="IPR051099">
    <property type="entry name" value="AGR/TXD"/>
</dbReference>
<dbReference type="InterPro" id="IPR013766">
    <property type="entry name" value="Thioredoxin_domain"/>
</dbReference>
<dbReference type="Gene3D" id="3.40.30.10">
    <property type="entry name" value="Glutaredoxin"/>
    <property type="match status" value="1"/>
</dbReference>
<evidence type="ECO:0000256" key="8">
    <source>
        <dbReference type="ARBA" id="ARBA00023284"/>
    </source>
</evidence>
<evidence type="ECO:0000256" key="5">
    <source>
        <dbReference type="ARBA" id="ARBA00022824"/>
    </source>
</evidence>
<evidence type="ECO:0000256" key="1">
    <source>
        <dbReference type="ARBA" id="ARBA00004319"/>
    </source>
</evidence>
<organism evidence="10 11">
    <name type="scientific">Melopsittacus undulatus</name>
    <name type="common">Budgerigar</name>
    <name type="synonym">Psittacus undulatus</name>
    <dbReference type="NCBI Taxonomy" id="13146"/>
    <lineage>
        <taxon>Eukaryota</taxon>
        <taxon>Metazoa</taxon>
        <taxon>Chordata</taxon>
        <taxon>Craniata</taxon>
        <taxon>Vertebrata</taxon>
        <taxon>Euteleostomi</taxon>
        <taxon>Archelosauria</taxon>
        <taxon>Archosauria</taxon>
        <taxon>Dinosauria</taxon>
        <taxon>Saurischia</taxon>
        <taxon>Theropoda</taxon>
        <taxon>Coelurosauria</taxon>
        <taxon>Aves</taxon>
        <taxon>Neognathae</taxon>
        <taxon>Neoaves</taxon>
        <taxon>Telluraves</taxon>
        <taxon>Australaves</taxon>
        <taxon>Psittaciformes</taxon>
        <taxon>Psittaculidae</taxon>
        <taxon>Melopsittacus</taxon>
    </lineage>
</organism>
<dbReference type="SUPFAM" id="SSF52833">
    <property type="entry name" value="Thioredoxin-like"/>
    <property type="match status" value="1"/>
</dbReference>
<comment type="catalytic activity">
    <reaction evidence="9">
        <text>[protein]-disulfide + 2 glutathione = [protein]-dithiol + glutathione disulfide</text>
        <dbReference type="Rhea" id="RHEA:21064"/>
        <dbReference type="Rhea" id="RHEA-COMP:10593"/>
        <dbReference type="Rhea" id="RHEA-COMP:10594"/>
        <dbReference type="ChEBI" id="CHEBI:29950"/>
        <dbReference type="ChEBI" id="CHEBI:50058"/>
        <dbReference type="ChEBI" id="CHEBI:57925"/>
        <dbReference type="ChEBI" id="CHEBI:58297"/>
        <dbReference type="EC" id="1.8.4.2"/>
    </reaction>
    <physiologicalReaction direction="right-to-left" evidence="9">
        <dbReference type="Rhea" id="RHEA:21066"/>
    </physiologicalReaction>
</comment>
<evidence type="ECO:0000256" key="9">
    <source>
        <dbReference type="ARBA" id="ARBA00033687"/>
    </source>
</evidence>
<dbReference type="Ensembl" id="ENSMUNT00000017726.2">
    <property type="protein sequence ID" value="ENSMUNP00000015402.2"/>
    <property type="gene ID" value="ENSMUNG00000011899.2"/>
</dbReference>
<accession>A0A8C6JL47</accession>
<gene>
    <name evidence="10" type="primary">LOC101870554</name>
</gene>
<evidence type="ECO:0000256" key="3">
    <source>
        <dbReference type="ARBA" id="ARBA00016955"/>
    </source>
</evidence>
<keyword evidence="7" id="KW-1015">Disulfide bond</keyword>
<sequence length="169" mass="19159">MGRKRQQPGGLGYCRTEKSLQEGFDVNELTLPVKLQQVKLGKHIQYIHLRGLPLMVIIHKSWCGACKALKPKFAESKEISELAHNFVMVNLEDDEEPKDEAFSPDGGYIPRILFMDPSGKVHPEIINEKGNPSYKYFYTNADQVVQGMKEAQEKLTGDAFKQKHLGDEL</sequence>
<keyword evidence="5" id="KW-0256">Endoplasmic reticulum</keyword>
<reference evidence="10" key="3">
    <citation type="submission" date="2025-09" db="UniProtKB">
        <authorList>
            <consortium name="Ensembl"/>
        </authorList>
    </citation>
    <scope>IDENTIFICATION</scope>
</reference>
<evidence type="ECO:0000313" key="11">
    <source>
        <dbReference type="Proteomes" id="UP000694405"/>
    </source>
</evidence>
<dbReference type="InterPro" id="IPR037462">
    <property type="entry name" value="ERp19"/>
</dbReference>
<reference evidence="10" key="1">
    <citation type="submission" date="2020-03" db="EMBL/GenBank/DDBJ databases">
        <title>Melopsittacus undulatus (budgerigar) genome, bMelUnd1, maternal haplotype with Z.</title>
        <authorList>
            <person name="Gedman G."/>
            <person name="Mountcastle J."/>
            <person name="Haase B."/>
            <person name="Formenti G."/>
            <person name="Wright T."/>
            <person name="Apodaca J."/>
            <person name="Pelan S."/>
            <person name="Chow W."/>
            <person name="Rhie A."/>
            <person name="Howe K."/>
            <person name="Fedrigo O."/>
            <person name="Jarvis E.D."/>
        </authorList>
    </citation>
    <scope>NUCLEOTIDE SEQUENCE [LARGE SCALE GENOMIC DNA]</scope>
</reference>
<dbReference type="InterPro" id="IPR017937">
    <property type="entry name" value="Thioredoxin_CS"/>
</dbReference>
<keyword evidence="4" id="KW-0732">Signal</keyword>
<dbReference type="GO" id="GO:0019153">
    <property type="term" value="F:protein-disulfide reductase (glutathione) activity"/>
    <property type="evidence" value="ECO:0007669"/>
    <property type="project" value="UniProtKB-EC"/>
</dbReference>
<evidence type="ECO:0000256" key="7">
    <source>
        <dbReference type="ARBA" id="ARBA00023157"/>
    </source>
</evidence>
<evidence type="ECO:0000313" key="10">
    <source>
        <dbReference type="Ensembl" id="ENSMUNP00000015402.2"/>
    </source>
</evidence>
<dbReference type="PANTHER" id="PTHR15337:SF10">
    <property type="entry name" value="THIOREDOXIN DOMAIN-CONTAINING PROTEIN 12"/>
    <property type="match status" value="1"/>
</dbReference>
<dbReference type="EC" id="1.8.4.2" evidence="2"/>
<keyword evidence="8" id="KW-0676">Redox-active center</keyword>
<comment type="subcellular location">
    <subcellularLocation>
        <location evidence="1">Endoplasmic reticulum lumen</location>
    </subcellularLocation>
</comment>
<dbReference type="PROSITE" id="PS00194">
    <property type="entry name" value="THIOREDOXIN_1"/>
    <property type="match status" value="1"/>
</dbReference>
<dbReference type="InterPro" id="IPR036249">
    <property type="entry name" value="Thioredoxin-like_sf"/>
</dbReference>
<dbReference type="Proteomes" id="UP000694405">
    <property type="component" value="Chromosome 6"/>
</dbReference>
<dbReference type="CDD" id="cd02959">
    <property type="entry name" value="ERp19"/>
    <property type="match status" value="1"/>
</dbReference>